<proteinExistence type="predicted"/>
<evidence type="ECO:0000256" key="1">
    <source>
        <dbReference type="SAM" id="MobiDB-lite"/>
    </source>
</evidence>
<dbReference type="EMBL" id="JAAIUW010000008">
    <property type="protein sequence ID" value="KAF7820377.1"/>
    <property type="molecule type" value="Genomic_DNA"/>
</dbReference>
<name>A0A834TDY8_9FABA</name>
<sequence length="20" mass="2182">MARAMAEPYEIGNTTTKALL</sequence>
<dbReference type="Proteomes" id="UP000634136">
    <property type="component" value="Unassembled WGS sequence"/>
</dbReference>
<protein>
    <submittedName>
        <fullName evidence="2">Uncharacterized protein</fullName>
    </submittedName>
</protein>
<gene>
    <name evidence="2" type="ORF">G2W53_025832</name>
</gene>
<accession>A0A834TDY8</accession>
<reference evidence="2" key="1">
    <citation type="submission" date="2020-09" db="EMBL/GenBank/DDBJ databases">
        <title>Genome-Enabled Discovery of Anthraquinone Biosynthesis in Senna tora.</title>
        <authorList>
            <person name="Kang S.-H."/>
            <person name="Pandey R.P."/>
            <person name="Lee C.-M."/>
            <person name="Sim J.-S."/>
            <person name="Jeong J.-T."/>
            <person name="Choi B.-S."/>
            <person name="Jung M."/>
            <person name="Ginzburg D."/>
            <person name="Zhao K."/>
            <person name="Won S.Y."/>
            <person name="Oh T.-J."/>
            <person name="Yu Y."/>
            <person name="Kim N.-H."/>
            <person name="Lee O.R."/>
            <person name="Lee T.-H."/>
            <person name="Bashyal P."/>
            <person name="Kim T.-S."/>
            <person name="Lee W.-H."/>
            <person name="Kawkins C."/>
            <person name="Kim C.-K."/>
            <person name="Kim J.S."/>
            <person name="Ahn B.O."/>
            <person name="Rhee S.Y."/>
            <person name="Sohng J.K."/>
        </authorList>
    </citation>
    <scope>NUCLEOTIDE SEQUENCE</scope>
    <source>
        <tissue evidence="2">Leaf</tissue>
    </source>
</reference>
<feature type="region of interest" description="Disordered" evidence="1">
    <location>
        <begin position="1"/>
        <end position="20"/>
    </location>
</feature>
<dbReference type="AlphaFoldDB" id="A0A834TDY8"/>
<organism evidence="2 3">
    <name type="scientific">Senna tora</name>
    <dbReference type="NCBI Taxonomy" id="362788"/>
    <lineage>
        <taxon>Eukaryota</taxon>
        <taxon>Viridiplantae</taxon>
        <taxon>Streptophyta</taxon>
        <taxon>Embryophyta</taxon>
        <taxon>Tracheophyta</taxon>
        <taxon>Spermatophyta</taxon>
        <taxon>Magnoliopsida</taxon>
        <taxon>eudicotyledons</taxon>
        <taxon>Gunneridae</taxon>
        <taxon>Pentapetalae</taxon>
        <taxon>rosids</taxon>
        <taxon>fabids</taxon>
        <taxon>Fabales</taxon>
        <taxon>Fabaceae</taxon>
        <taxon>Caesalpinioideae</taxon>
        <taxon>Cassia clade</taxon>
        <taxon>Senna</taxon>
    </lineage>
</organism>
<comment type="caution">
    <text evidence="2">The sequence shown here is derived from an EMBL/GenBank/DDBJ whole genome shotgun (WGS) entry which is preliminary data.</text>
</comment>
<evidence type="ECO:0000313" key="2">
    <source>
        <dbReference type="EMBL" id="KAF7820377.1"/>
    </source>
</evidence>
<evidence type="ECO:0000313" key="3">
    <source>
        <dbReference type="Proteomes" id="UP000634136"/>
    </source>
</evidence>
<keyword evidence="3" id="KW-1185">Reference proteome</keyword>